<feature type="transmembrane region" description="Helical" evidence="1">
    <location>
        <begin position="519"/>
        <end position="537"/>
    </location>
</feature>
<dbReference type="PANTHER" id="PTHR37947:SF1">
    <property type="entry name" value="BLL2462 PROTEIN"/>
    <property type="match status" value="1"/>
</dbReference>
<proteinExistence type="predicted"/>
<reference evidence="3" key="1">
    <citation type="journal article" date="2019" name="Int. J. Syst. Evol. Microbiol.">
        <title>The Global Catalogue of Microorganisms (GCM) 10K type strain sequencing project: providing services to taxonomists for standard genome sequencing and annotation.</title>
        <authorList>
            <consortium name="The Broad Institute Genomics Platform"/>
            <consortium name="The Broad Institute Genome Sequencing Center for Infectious Disease"/>
            <person name="Wu L."/>
            <person name="Ma J."/>
        </authorList>
    </citation>
    <scope>NUCLEOTIDE SEQUENCE [LARGE SCALE GENOMIC DNA]</scope>
    <source>
        <strain evidence="3">JCM 17917</strain>
    </source>
</reference>
<evidence type="ECO:0000256" key="1">
    <source>
        <dbReference type="SAM" id="Phobius"/>
    </source>
</evidence>
<comment type="caution">
    <text evidence="2">The sequence shown here is derived from an EMBL/GenBank/DDBJ whole genome shotgun (WGS) entry which is preliminary data.</text>
</comment>
<accession>A0ABP8FTA3</accession>
<sequence length="541" mass="58827">MTRTYSATEAILLTEGYRPDTLTSLLNRLSPKPKVFSYDVKADRATLVTDMAQFKAFNPAVQTMHVVGHGLEEETLAELGNLQVIPHLSPLPTGVLSASWPKKITLGEEVQVQGKFTSKDQATQLYLHAAGAKRDSVEIKKGAEQTFSLKFKPKTAGQFVYHLQWRDTEDSVHKEQLPVLVEAPRLLNVLLLSSSPSFEVKFLKNALAQKGHGVAVRSQVSKGIYQTETVNLPTVQVSRLTPTLLQKFDVVLLDAEALQSLSGQEKQTLQQAVSQQGLGILTTFTGSRPKSIPFFAEAVFARISEKEAINGPVKWIGQTTSAAVLPLTSFALQPKEGQPSLAWGNTPKQALVTTYRKGLGQVGVSLVQETFPLALEGKEKLYQGFWAKVLTALASPAEEPAVSIEPIFATVHQAVALTGSGGSQVPTPKIASYKDKTPAAALVGGSSLLSSHQTFTTWPQAQGWHSFGSIGGPSASLYIFPATAWQTRQLHQKQQAIRKASGAERLHNTVSDIFQEEAFPLWPFGLGLLLALGFLWLEEKV</sequence>
<evidence type="ECO:0008006" key="4">
    <source>
        <dbReference type="Google" id="ProtNLM"/>
    </source>
</evidence>
<name>A0ABP8FTA3_9BACT</name>
<organism evidence="2 3">
    <name type="scientific">Nibribacter koreensis</name>
    <dbReference type="NCBI Taxonomy" id="1084519"/>
    <lineage>
        <taxon>Bacteria</taxon>
        <taxon>Pseudomonadati</taxon>
        <taxon>Bacteroidota</taxon>
        <taxon>Cytophagia</taxon>
        <taxon>Cytophagales</taxon>
        <taxon>Hymenobacteraceae</taxon>
        <taxon>Nibribacter</taxon>
    </lineage>
</organism>
<evidence type="ECO:0000313" key="3">
    <source>
        <dbReference type="Proteomes" id="UP001501844"/>
    </source>
</evidence>
<keyword evidence="1" id="KW-0472">Membrane</keyword>
<keyword evidence="3" id="KW-1185">Reference proteome</keyword>
<dbReference type="EMBL" id="BAABGX010000002">
    <property type="protein sequence ID" value="GAA4310498.1"/>
    <property type="molecule type" value="Genomic_DNA"/>
</dbReference>
<keyword evidence="1" id="KW-1133">Transmembrane helix</keyword>
<keyword evidence="1" id="KW-0812">Transmembrane</keyword>
<evidence type="ECO:0000313" key="2">
    <source>
        <dbReference type="EMBL" id="GAA4310498.1"/>
    </source>
</evidence>
<gene>
    <name evidence="2" type="ORF">GCM10023183_28480</name>
</gene>
<dbReference type="Proteomes" id="UP001501844">
    <property type="component" value="Unassembled WGS sequence"/>
</dbReference>
<dbReference type="PANTHER" id="PTHR37947">
    <property type="entry name" value="BLL2462 PROTEIN"/>
    <property type="match status" value="1"/>
</dbReference>
<protein>
    <recommendedName>
        <fullName evidence="4">ABC-type uncharacterized transport system domain-containing protein</fullName>
    </recommendedName>
</protein>